<dbReference type="EMBL" id="RBWW01000001">
    <property type="protein sequence ID" value="RKS82767.1"/>
    <property type="molecule type" value="Genomic_DNA"/>
</dbReference>
<name>A0A495R625_9EURY</name>
<accession>A0A495R625</accession>
<evidence type="ECO:0000313" key="1">
    <source>
        <dbReference type="EMBL" id="RKS82767.1"/>
    </source>
</evidence>
<sequence>MGTDEDAVEEVSESYSLHRLDLVGLDAEGEIRITLEAERVNNDHRRAVPADFDKMAACDPDEAIWVAMSHDAAHEVLAALNDPLEGEPRVEKTYSESTPASSFTIDEPGFSDIITVNQLLDRINRPDPRDLQG</sequence>
<proteinExistence type="predicted"/>
<evidence type="ECO:0000313" key="2">
    <source>
        <dbReference type="Proteomes" id="UP000268233"/>
    </source>
</evidence>
<gene>
    <name evidence="1" type="ORF">BDK61_2086</name>
</gene>
<keyword evidence="2" id="KW-1185">Reference proteome</keyword>
<dbReference type="AlphaFoldDB" id="A0A495R625"/>
<comment type="caution">
    <text evidence="1">The sequence shown here is derived from an EMBL/GenBank/DDBJ whole genome shotgun (WGS) entry which is preliminary data.</text>
</comment>
<dbReference type="RefSeq" id="WP_244209755.1">
    <property type="nucleotide sequence ID" value="NZ_RBWW01000001.1"/>
</dbReference>
<dbReference type="Proteomes" id="UP000268233">
    <property type="component" value="Unassembled WGS sequence"/>
</dbReference>
<organism evidence="1 2">
    <name type="scientific">Haloarcula quadrata</name>
    <dbReference type="NCBI Taxonomy" id="182779"/>
    <lineage>
        <taxon>Archaea</taxon>
        <taxon>Methanobacteriati</taxon>
        <taxon>Methanobacteriota</taxon>
        <taxon>Stenosarchaea group</taxon>
        <taxon>Halobacteria</taxon>
        <taxon>Halobacteriales</taxon>
        <taxon>Haloarculaceae</taxon>
        <taxon>Haloarcula</taxon>
    </lineage>
</organism>
<reference evidence="1 2" key="1">
    <citation type="submission" date="2018-10" db="EMBL/GenBank/DDBJ databases">
        <title>Genomic Encyclopedia of Archaeal and Bacterial Type Strains, Phase II (KMG-II): from individual species to whole genera.</title>
        <authorList>
            <person name="Goeker M."/>
        </authorList>
    </citation>
    <scope>NUCLEOTIDE SEQUENCE [LARGE SCALE GENOMIC DNA]</scope>
    <source>
        <strain evidence="1 2">DSM 11927</strain>
    </source>
</reference>
<protein>
    <submittedName>
        <fullName evidence="1">Uncharacterized protein</fullName>
    </submittedName>
</protein>